<comment type="similarity">
    <text evidence="3">Belongs to the UPF0273 family.</text>
</comment>
<keyword evidence="2 3" id="KW-0067">ATP-binding</keyword>
<gene>
    <name evidence="5" type="ordered locus">TUZN_1129</name>
</gene>
<dbReference type="KEGG" id="tuz:TUZN_1129"/>
<dbReference type="PRINTS" id="PR01874">
    <property type="entry name" value="DNAREPAIRADA"/>
</dbReference>
<dbReference type="PANTHER" id="PTHR43637:SF1">
    <property type="entry name" value="UPF0273 PROTEIN TM_0370"/>
    <property type="match status" value="1"/>
</dbReference>
<accession>F2L0C7</accession>
<dbReference type="STRING" id="999630.TUZN_1129"/>
<dbReference type="InterPro" id="IPR014774">
    <property type="entry name" value="KaiC-like_dom"/>
</dbReference>
<dbReference type="SUPFAM" id="SSF52540">
    <property type="entry name" value="P-loop containing nucleoside triphosphate hydrolases"/>
    <property type="match status" value="1"/>
</dbReference>
<dbReference type="HAMAP" id="MF_01076">
    <property type="entry name" value="UPF0273"/>
    <property type="match status" value="1"/>
</dbReference>
<dbReference type="NCBIfam" id="TIGR03877">
    <property type="entry name" value="thermo_KaiC_1"/>
    <property type="match status" value="1"/>
</dbReference>
<dbReference type="InterPro" id="IPR010624">
    <property type="entry name" value="KaiC_dom"/>
</dbReference>
<evidence type="ECO:0000256" key="2">
    <source>
        <dbReference type="ARBA" id="ARBA00022840"/>
    </source>
</evidence>
<dbReference type="Proteomes" id="UP000008138">
    <property type="component" value="Chromosome"/>
</dbReference>
<dbReference type="AlphaFoldDB" id="F2L0C7"/>
<evidence type="ECO:0000256" key="3">
    <source>
        <dbReference type="HAMAP-Rule" id="MF_01076"/>
    </source>
</evidence>
<name>F2L0C7_THEU7</name>
<dbReference type="InterPro" id="IPR022475">
    <property type="entry name" value="UPF0273_KaiC-like"/>
</dbReference>
<protein>
    <recommendedName>
        <fullName evidence="3">UPF0273 protein TUZN_1129</fullName>
    </recommendedName>
</protein>
<dbReference type="PANTHER" id="PTHR43637">
    <property type="entry name" value="UPF0273 PROTEIN TM_0370"/>
    <property type="match status" value="1"/>
</dbReference>
<evidence type="ECO:0000256" key="1">
    <source>
        <dbReference type="ARBA" id="ARBA00022741"/>
    </source>
</evidence>
<dbReference type="Pfam" id="PF06745">
    <property type="entry name" value="ATPase"/>
    <property type="match status" value="1"/>
</dbReference>
<dbReference type="EMBL" id="CP002590">
    <property type="protein sequence ID" value="AEA12609.1"/>
    <property type="molecule type" value="Genomic_DNA"/>
</dbReference>
<dbReference type="Gene3D" id="3.40.50.300">
    <property type="entry name" value="P-loop containing nucleotide triphosphate hydrolases"/>
    <property type="match status" value="1"/>
</dbReference>
<dbReference type="HOGENOM" id="CLU_023669_2_0_2"/>
<evidence type="ECO:0000259" key="4">
    <source>
        <dbReference type="PROSITE" id="PS51146"/>
    </source>
</evidence>
<proteinExistence type="inferred from homology"/>
<evidence type="ECO:0000313" key="5">
    <source>
        <dbReference type="EMBL" id="AEA12609.1"/>
    </source>
</evidence>
<dbReference type="GO" id="GO:0005524">
    <property type="term" value="F:ATP binding"/>
    <property type="evidence" value="ECO:0007669"/>
    <property type="project" value="UniProtKB-UniRule"/>
</dbReference>
<dbReference type="PROSITE" id="PS51146">
    <property type="entry name" value="KAIC"/>
    <property type="match status" value="1"/>
</dbReference>
<sequence>MGRAVAVPRVRTYVPGLDEILYGGVPERSIVLLSGGPGTGKSILGKQFLFNGLKRGEPGVFVALEEHPVAVRRSFKHFGWDVSQYEREGKFAVVDAFTGGVGAAAQRERYVVKQVDDVHELGDVLRQAIKDLGARRVVVDSVSTLYLTKPATARGTIMALKRVIAGLGSTAFFVSQVSVGERGFGGPGVEHAVDGIIRLDLDEVDGKLYRSVIVWKMRDTKHSMVRHPMDIKDSGIEIYWDKYIRLAGAAVKIESLPKEEVDAMRKAVEEAEGPAKRIEVEEEE</sequence>
<dbReference type="eggNOG" id="arCOG01171">
    <property type="taxonomic scope" value="Archaea"/>
</dbReference>
<evidence type="ECO:0000313" key="6">
    <source>
        <dbReference type="Proteomes" id="UP000008138"/>
    </source>
</evidence>
<organism evidence="5 6">
    <name type="scientific">Thermoproteus uzoniensis (strain 768-20)</name>
    <dbReference type="NCBI Taxonomy" id="999630"/>
    <lineage>
        <taxon>Archaea</taxon>
        <taxon>Thermoproteota</taxon>
        <taxon>Thermoprotei</taxon>
        <taxon>Thermoproteales</taxon>
        <taxon>Thermoproteaceae</taxon>
        <taxon>Thermoproteus</taxon>
    </lineage>
</organism>
<keyword evidence="1 3" id="KW-0547">Nucleotide-binding</keyword>
<dbReference type="InterPro" id="IPR027417">
    <property type="entry name" value="P-loop_NTPase"/>
</dbReference>
<keyword evidence="6" id="KW-1185">Reference proteome</keyword>
<reference key="2">
    <citation type="submission" date="2011-03" db="EMBL/GenBank/DDBJ databases">
        <title>Complete genome sequence of the thermoacidophilic crenarchaeon Thermoproteus uzoniensis 768-20.</title>
        <authorList>
            <person name="Mardanov A.V."/>
            <person name="Gumerov V.M."/>
            <person name="Beletsky A.V."/>
            <person name="Prokofeva M.I."/>
            <person name="Bonch-Osmolovskaya E.A."/>
            <person name="Ravin N.V."/>
            <person name="Skryabin K.G."/>
        </authorList>
    </citation>
    <scope>NUCLEOTIDE SEQUENCE</scope>
    <source>
        <strain>768-20</strain>
    </source>
</reference>
<reference evidence="5 6" key="1">
    <citation type="journal article" date="2011" name="J. Bacteriol.">
        <title>Complete genome sequence of the thermoacidophilic crenarchaeon Thermoproteus uzoniensis 768-20.</title>
        <authorList>
            <person name="Mardanov A.V."/>
            <person name="Gumerov V.M."/>
            <person name="Beletsky A.V."/>
            <person name="Prokofeva M.I."/>
            <person name="Bonch-Osmolovskaya E.A."/>
            <person name="Ravin N.V."/>
            <person name="Skryabin K.G."/>
        </authorList>
    </citation>
    <scope>NUCLEOTIDE SEQUENCE [LARGE SCALE GENOMIC DNA]</scope>
    <source>
        <strain evidence="5 6">768-20</strain>
    </source>
</reference>
<feature type="domain" description="KaiC" evidence="4">
    <location>
        <begin position="8"/>
        <end position="252"/>
    </location>
</feature>
<feature type="binding site" evidence="3">
    <location>
        <begin position="35"/>
        <end position="42"/>
    </location>
    <ligand>
        <name>ATP</name>
        <dbReference type="ChEBI" id="CHEBI:30616"/>
    </ligand>
</feature>